<keyword evidence="3" id="KW-1185">Reference proteome</keyword>
<proteinExistence type="predicted"/>
<dbReference type="Proteomes" id="UP001066276">
    <property type="component" value="Chromosome 8"/>
</dbReference>
<feature type="non-terminal residue" evidence="2">
    <location>
        <position position="63"/>
    </location>
</feature>
<evidence type="ECO:0000313" key="2">
    <source>
        <dbReference type="EMBL" id="KAJ1119995.1"/>
    </source>
</evidence>
<sequence>RRVQGMGKGLPPPAALPLCSRPRLQGMGRSLPPPTAPPLCSHHRRRTQCNPASMGCCAACPLQ</sequence>
<dbReference type="EMBL" id="JANPWB010000012">
    <property type="protein sequence ID" value="KAJ1119995.1"/>
    <property type="molecule type" value="Genomic_DNA"/>
</dbReference>
<organism evidence="2 3">
    <name type="scientific">Pleurodeles waltl</name>
    <name type="common">Iberian ribbed newt</name>
    <dbReference type="NCBI Taxonomy" id="8319"/>
    <lineage>
        <taxon>Eukaryota</taxon>
        <taxon>Metazoa</taxon>
        <taxon>Chordata</taxon>
        <taxon>Craniata</taxon>
        <taxon>Vertebrata</taxon>
        <taxon>Euteleostomi</taxon>
        <taxon>Amphibia</taxon>
        <taxon>Batrachia</taxon>
        <taxon>Caudata</taxon>
        <taxon>Salamandroidea</taxon>
        <taxon>Salamandridae</taxon>
        <taxon>Pleurodelinae</taxon>
        <taxon>Pleurodeles</taxon>
    </lineage>
</organism>
<feature type="region of interest" description="Disordered" evidence="1">
    <location>
        <begin position="1"/>
        <end position="40"/>
    </location>
</feature>
<protein>
    <submittedName>
        <fullName evidence="2">Uncharacterized protein</fullName>
    </submittedName>
</protein>
<comment type="caution">
    <text evidence="2">The sequence shown here is derived from an EMBL/GenBank/DDBJ whole genome shotgun (WGS) entry which is preliminary data.</text>
</comment>
<gene>
    <name evidence="2" type="ORF">NDU88_008178</name>
</gene>
<evidence type="ECO:0000256" key="1">
    <source>
        <dbReference type="SAM" id="MobiDB-lite"/>
    </source>
</evidence>
<dbReference type="AlphaFoldDB" id="A0AAV7NYG6"/>
<accession>A0AAV7NYG6</accession>
<reference evidence="2" key="1">
    <citation type="journal article" date="2022" name="bioRxiv">
        <title>Sequencing and chromosome-scale assembly of the giantPleurodeles waltlgenome.</title>
        <authorList>
            <person name="Brown T."/>
            <person name="Elewa A."/>
            <person name="Iarovenko S."/>
            <person name="Subramanian E."/>
            <person name="Araus A.J."/>
            <person name="Petzold A."/>
            <person name="Susuki M."/>
            <person name="Suzuki K.-i.T."/>
            <person name="Hayashi T."/>
            <person name="Toyoda A."/>
            <person name="Oliveira C."/>
            <person name="Osipova E."/>
            <person name="Leigh N.D."/>
            <person name="Simon A."/>
            <person name="Yun M.H."/>
        </authorList>
    </citation>
    <scope>NUCLEOTIDE SEQUENCE</scope>
    <source>
        <strain evidence="2">20211129_DDA</strain>
        <tissue evidence="2">Liver</tissue>
    </source>
</reference>
<name>A0AAV7NYG6_PLEWA</name>
<evidence type="ECO:0000313" key="3">
    <source>
        <dbReference type="Proteomes" id="UP001066276"/>
    </source>
</evidence>
<feature type="non-terminal residue" evidence="2">
    <location>
        <position position="1"/>
    </location>
</feature>